<dbReference type="PROSITE" id="PS01332">
    <property type="entry name" value="HTH_RRF2_1"/>
    <property type="match status" value="1"/>
</dbReference>
<protein>
    <submittedName>
        <fullName evidence="1">Rrf2 family transcriptional regulator</fullName>
    </submittedName>
</protein>
<dbReference type="GO" id="GO:0005829">
    <property type="term" value="C:cytosol"/>
    <property type="evidence" value="ECO:0007669"/>
    <property type="project" value="TreeGrafter"/>
</dbReference>
<sequence length="137" mass="15671">MRLNQATDYAMRSVLYLSGLPYGQVVEAKLISEEERVPMRFLLKILRQLTQAGIVQSYRGINGGYSLARPPSEITMLDVVEAIEGPIAVNRCLHSPDECNKFFSAHCPVHQALYELQQGMKEHLSRYNFQMLKERVK</sequence>
<keyword evidence="2" id="KW-1185">Reference proteome</keyword>
<dbReference type="EMBL" id="BFAV01000157">
    <property type="protein sequence ID" value="GBF35037.1"/>
    <property type="molecule type" value="Genomic_DNA"/>
</dbReference>
<dbReference type="Pfam" id="PF02082">
    <property type="entry name" value="Rrf2"/>
    <property type="match status" value="1"/>
</dbReference>
<dbReference type="SUPFAM" id="SSF46785">
    <property type="entry name" value="Winged helix' DNA-binding domain"/>
    <property type="match status" value="1"/>
</dbReference>
<dbReference type="GO" id="GO:0003700">
    <property type="term" value="F:DNA-binding transcription factor activity"/>
    <property type="evidence" value="ECO:0007669"/>
    <property type="project" value="TreeGrafter"/>
</dbReference>
<dbReference type="Proteomes" id="UP000239549">
    <property type="component" value="Unassembled WGS sequence"/>
</dbReference>
<dbReference type="Gene3D" id="1.10.10.10">
    <property type="entry name" value="Winged helix-like DNA-binding domain superfamily/Winged helix DNA-binding domain"/>
    <property type="match status" value="1"/>
</dbReference>
<dbReference type="InterPro" id="IPR036390">
    <property type="entry name" value="WH_DNA-bd_sf"/>
</dbReference>
<dbReference type="OrthoDB" id="9808360at2"/>
<evidence type="ECO:0000313" key="1">
    <source>
        <dbReference type="EMBL" id="GBF35037.1"/>
    </source>
</evidence>
<dbReference type="PANTHER" id="PTHR33221:SF2">
    <property type="entry name" value="TRANSCRIPTIONAL REGULATOR"/>
    <property type="match status" value="1"/>
</dbReference>
<dbReference type="NCBIfam" id="TIGR00738">
    <property type="entry name" value="rrf2_super"/>
    <property type="match status" value="1"/>
</dbReference>
<dbReference type="RefSeq" id="WP_104373174.1">
    <property type="nucleotide sequence ID" value="NZ_BFAV01000157.1"/>
</dbReference>
<dbReference type="InterPro" id="IPR000944">
    <property type="entry name" value="Tscrpt_reg_Rrf2"/>
</dbReference>
<proteinExistence type="predicted"/>
<evidence type="ECO:0000313" key="2">
    <source>
        <dbReference type="Proteomes" id="UP000239549"/>
    </source>
</evidence>
<dbReference type="PROSITE" id="PS51197">
    <property type="entry name" value="HTH_RRF2_2"/>
    <property type="match status" value="1"/>
</dbReference>
<dbReference type="InterPro" id="IPR036388">
    <property type="entry name" value="WH-like_DNA-bd_sf"/>
</dbReference>
<dbReference type="InterPro" id="IPR030489">
    <property type="entry name" value="TR_Rrf2-type_CS"/>
</dbReference>
<comment type="caution">
    <text evidence="1">The sequence shown here is derived from an EMBL/GenBank/DDBJ whole genome shotgun (WGS) entry which is preliminary data.</text>
</comment>
<dbReference type="AlphaFoldDB" id="A0A2L2XFB5"/>
<name>A0A2L2XFB5_9FIRM</name>
<gene>
    <name evidence="1" type="ORF">DCCM_4158</name>
</gene>
<organism evidence="1 2">
    <name type="scientific">Desulfocucumis palustris</name>
    <dbReference type="NCBI Taxonomy" id="1898651"/>
    <lineage>
        <taxon>Bacteria</taxon>
        <taxon>Bacillati</taxon>
        <taxon>Bacillota</taxon>
        <taxon>Clostridia</taxon>
        <taxon>Eubacteriales</taxon>
        <taxon>Desulfocucumaceae</taxon>
        <taxon>Desulfocucumis</taxon>
    </lineage>
</organism>
<dbReference type="PANTHER" id="PTHR33221">
    <property type="entry name" value="WINGED HELIX-TURN-HELIX TRANSCRIPTIONAL REGULATOR, RRF2 FAMILY"/>
    <property type="match status" value="1"/>
</dbReference>
<reference evidence="2" key="1">
    <citation type="submission" date="2018-02" db="EMBL/GenBank/DDBJ databases">
        <title>Genome sequence of Desulfocucumis palustris strain NAW-5.</title>
        <authorList>
            <person name="Watanabe M."/>
            <person name="Kojima H."/>
            <person name="Fukui M."/>
        </authorList>
    </citation>
    <scope>NUCLEOTIDE SEQUENCE [LARGE SCALE GENOMIC DNA]</scope>
    <source>
        <strain evidence="2">NAW-5</strain>
    </source>
</reference>
<accession>A0A2L2XFB5</accession>